<dbReference type="PROSITE" id="PS51257">
    <property type="entry name" value="PROKAR_LIPOPROTEIN"/>
    <property type="match status" value="1"/>
</dbReference>
<dbReference type="Proteomes" id="UP000887566">
    <property type="component" value="Unplaced"/>
</dbReference>
<accession>A0A914X8X0</accession>
<dbReference type="WBParaSite" id="PSAMB.scaffold6527size9307.g28702.t1">
    <property type="protein sequence ID" value="PSAMB.scaffold6527size9307.g28702.t1"/>
    <property type="gene ID" value="PSAMB.scaffold6527size9307.g28702"/>
</dbReference>
<evidence type="ECO:0000256" key="1">
    <source>
        <dbReference type="SAM" id="SignalP"/>
    </source>
</evidence>
<reference evidence="3" key="1">
    <citation type="submission" date="2022-11" db="UniProtKB">
        <authorList>
            <consortium name="WormBaseParasite"/>
        </authorList>
    </citation>
    <scope>IDENTIFICATION</scope>
</reference>
<evidence type="ECO:0000313" key="3">
    <source>
        <dbReference type="WBParaSite" id="PSAMB.scaffold6527size9307.g28702.t1"/>
    </source>
</evidence>
<name>A0A914X8X0_9BILA</name>
<protein>
    <submittedName>
        <fullName evidence="3">Uncharacterized protein</fullName>
    </submittedName>
</protein>
<proteinExistence type="predicted"/>
<organism evidence="2 3">
    <name type="scientific">Plectus sambesii</name>
    <dbReference type="NCBI Taxonomy" id="2011161"/>
    <lineage>
        <taxon>Eukaryota</taxon>
        <taxon>Metazoa</taxon>
        <taxon>Ecdysozoa</taxon>
        <taxon>Nematoda</taxon>
        <taxon>Chromadorea</taxon>
        <taxon>Plectida</taxon>
        <taxon>Plectina</taxon>
        <taxon>Plectoidea</taxon>
        <taxon>Plectidae</taxon>
        <taxon>Plectus</taxon>
    </lineage>
</organism>
<sequence length="86" mass="8886">MKAIVFIASVLLVAHMAERFGFSLLGGGGGGSGGCGAPPAPPPCPVPACPANTPCAQPSPPPSCGCGRKRRSVLFWQKELYWYSII</sequence>
<evidence type="ECO:0000313" key="2">
    <source>
        <dbReference type="Proteomes" id="UP000887566"/>
    </source>
</evidence>
<keyword evidence="2" id="KW-1185">Reference proteome</keyword>
<feature type="chain" id="PRO_5037045831" evidence="1">
    <location>
        <begin position="20"/>
        <end position="86"/>
    </location>
</feature>
<feature type="signal peptide" evidence="1">
    <location>
        <begin position="1"/>
        <end position="19"/>
    </location>
</feature>
<keyword evidence="1" id="KW-0732">Signal</keyword>
<dbReference type="AlphaFoldDB" id="A0A914X8X0"/>